<dbReference type="GO" id="GO:0008061">
    <property type="term" value="F:chitin binding"/>
    <property type="evidence" value="ECO:0007669"/>
    <property type="project" value="InterPro"/>
</dbReference>
<dbReference type="SMART" id="SM00494">
    <property type="entry name" value="ChtBD2"/>
    <property type="match status" value="1"/>
</dbReference>
<evidence type="ECO:0000259" key="2">
    <source>
        <dbReference type="PROSITE" id="PS50940"/>
    </source>
</evidence>
<dbReference type="GO" id="GO:0005576">
    <property type="term" value="C:extracellular region"/>
    <property type="evidence" value="ECO:0007669"/>
    <property type="project" value="InterPro"/>
</dbReference>
<dbReference type="KEGG" id="gmw:113523337"/>
<protein>
    <submittedName>
        <fullName evidence="4">Uncharacterized protein LOC113523337</fullName>
    </submittedName>
</protein>
<evidence type="ECO:0000256" key="1">
    <source>
        <dbReference type="SAM" id="SignalP"/>
    </source>
</evidence>
<dbReference type="SUPFAM" id="SSF57625">
    <property type="entry name" value="Invertebrate chitin-binding proteins"/>
    <property type="match status" value="1"/>
</dbReference>
<proteinExistence type="predicted"/>
<organism evidence="3 4">
    <name type="scientific">Galleria mellonella</name>
    <name type="common">Greater wax moth</name>
    <dbReference type="NCBI Taxonomy" id="7137"/>
    <lineage>
        <taxon>Eukaryota</taxon>
        <taxon>Metazoa</taxon>
        <taxon>Ecdysozoa</taxon>
        <taxon>Arthropoda</taxon>
        <taxon>Hexapoda</taxon>
        <taxon>Insecta</taxon>
        <taxon>Pterygota</taxon>
        <taxon>Neoptera</taxon>
        <taxon>Endopterygota</taxon>
        <taxon>Lepidoptera</taxon>
        <taxon>Glossata</taxon>
        <taxon>Ditrysia</taxon>
        <taxon>Pyraloidea</taxon>
        <taxon>Pyralidae</taxon>
        <taxon>Galleriinae</taxon>
        <taxon>Galleria</taxon>
    </lineage>
</organism>
<keyword evidence="3" id="KW-1185">Reference proteome</keyword>
<feature type="signal peptide" evidence="1">
    <location>
        <begin position="1"/>
        <end position="23"/>
    </location>
</feature>
<dbReference type="InParanoid" id="A0A6J1X591"/>
<gene>
    <name evidence="4" type="primary">LOC113523337</name>
</gene>
<dbReference type="GeneID" id="113523337"/>
<evidence type="ECO:0000313" key="3">
    <source>
        <dbReference type="Proteomes" id="UP001652740"/>
    </source>
</evidence>
<dbReference type="AlphaFoldDB" id="A0A6J1X591"/>
<dbReference type="InterPro" id="IPR036508">
    <property type="entry name" value="Chitin-bd_dom_sf"/>
</dbReference>
<reference evidence="4" key="1">
    <citation type="submission" date="2025-08" db="UniProtKB">
        <authorList>
            <consortium name="RefSeq"/>
        </authorList>
    </citation>
    <scope>IDENTIFICATION</scope>
    <source>
        <tissue evidence="4">Whole larvae</tissue>
    </source>
</reference>
<evidence type="ECO:0000313" key="4">
    <source>
        <dbReference type="RefSeq" id="XP_026765067.2"/>
    </source>
</evidence>
<name>A0A6J1X591_GALME</name>
<dbReference type="Proteomes" id="UP001652740">
    <property type="component" value="Unplaced"/>
</dbReference>
<feature type="domain" description="Chitin-binding type-2" evidence="2">
    <location>
        <begin position="87"/>
        <end position="147"/>
    </location>
</feature>
<dbReference type="RefSeq" id="XP_026765067.2">
    <property type="nucleotide sequence ID" value="XM_026909266.3"/>
</dbReference>
<dbReference type="PROSITE" id="PS50940">
    <property type="entry name" value="CHIT_BIND_II"/>
    <property type="match status" value="1"/>
</dbReference>
<keyword evidence="1" id="KW-0732">Signal</keyword>
<accession>A0A6J1X591</accession>
<dbReference type="Gene3D" id="2.170.140.10">
    <property type="entry name" value="Chitin binding domain"/>
    <property type="match status" value="1"/>
</dbReference>
<dbReference type="Pfam" id="PF01607">
    <property type="entry name" value="CBM_14"/>
    <property type="match status" value="1"/>
</dbReference>
<feature type="chain" id="PRO_5046764418" evidence="1">
    <location>
        <begin position="24"/>
        <end position="251"/>
    </location>
</feature>
<sequence length="251" mass="28047">MSFKVLLTACLTTLLCARDTVTAFNTKKFDCGPYGFICEGAHRLRICEGINLLGPAFICPPNTHCNEDSSDVCQNAVNYVEPAISKTIYCHKNERIIDPTVPDCKGYILCIPNKNRFQGIKFKCGGNTIFNGYTRTCTAPEKYKCPVTNATKPSIELFGNENKRVDSNTDTRLHPQTSPHRSIECKNYKFSVTDDNGPVRATYFCPPRPIWGETSVRCTVFSSKFCITLERDDGDQSVNNAGAAYRKPRIL</sequence>
<dbReference type="InterPro" id="IPR002557">
    <property type="entry name" value="Chitin-bd_dom"/>
</dbReference>